<dbReference type="AlphaFoldDB" id="A0A158HDU6"/>
<dbReference type="RefSeq" id="WP_235007643.1">
    <property type="nucleotide sequence ID" value="NZ_FCNW02000015.1"/>
</dbReference>
<protein>
    <submittedName>
        <fullName evidence="1">Uncharacterized protein</fullName>
    </submittedName>
</protein>
<dbReference type="Proteomes" id="UP000054977">
    <property type="component" value="Unassembled WGS sequence"/>
</dbReference>
<evidence type="ECO:0000313" key="1">
    <source>
        <dbReference type="EMBL" id="SAL42572.1"/>
    </source>
</evidence>
<gene>
    <name evidence="1" type="ORF">AWB65_03244</name>
</gene>
<sequence length="111" mass="13007">MNLAFIQNKRRSTIDLPNRHDNVPALPSQRVLVSAAVYSEQDEASRERIRRLFHSPLGVYVSHASRNQSELRLEFDVATEDIEFTLRTLKKVLPEAVIEEIRPRVFERREH</sequence>
<keyword evidence="2" id="KW-1185">Reference proteome</keyword>
<comment type="caution">
    <text evidence="1">The sequence shown here is derived from an EMBL/GenBank/DDBJ whole genome shotgun (WGS) entry which is preliminary data.</text>
</comment>
<proteinExistence type="predicted"/>
<dbReference type="EMBL" id="FCNW02000015">
    <property type="protein sequence ID" value="SAL42572.1"/>
    <property type="molecule type" value="Genomic_DNA"/>
</dbReference>
<reference evidence="1" key="1">
    <citation type="submission" date="2016-01" db="EMBL/GenBank/DDBJ databases">
        <authorList>
            <person name="Peeters C."/>
        </authorList>
    </citation>
    <scope>NUCLEOTIDE SEQUENCE [LARGE SCALE GENOMIC DNA]</scope>
    <source>
        <strain evidence="1">LMG 22934</strain>
    </source>
</reference>
<accession>A0A158HDU6</accession>
<name>A0A158HDU6_9BURK</name>
<evidence type="ECO:0000313" key="2">
    <source>
        <dbReference type="Proteomes" id="UP000054977"/>
    </source>
</evidence>
<organism evidence="1 2">
    <name type="scientific">Caballeronia humi</name>
    <dbReference type="NCBI Taxonomy" id="326474"/>
    <lineage>
        <taxon>Bacteria</taxon>
        <taxon>Pseudomonadati</taxon>
        <taxon>Pseudomonadota</taxon>
        <taxon>Betaproteobacteria</taxon>
        <taxon>Burkholderiales</taxon>
        <taxon>Burkholderiaceae</taxon>
        <taxon>Caballeronia</taxon>
    </lineage>
</organism>